<keyword evidence="5" id="KW-1133">Transmembrane helix</keyword>
<keyword evidence="5" id="KW-0472">Membrane</keyword>
<feature type="transmembrane region" description="Helical" evidence="5">
    <location>
        <begin position="31"/>
        <end position="49"/>
    </location>
</feature>
<dbReference type="AlphaFoldDB" id="A0AAN6TY58"/>
<dbReference type="GO" id="GO:0000136">
    <property type="term" value="C:mannan polymerase complex"/>
    <property type="evidence" value="ECO:0007669"/>
    <property type="project" value="TreeGrafter"/>
</dbReference>
<evidence type="ECO:0000313" key="7">
    <source>
        <dbReference type="Proteomes" id="UP001302602"/>
    </source>
</evidence>
<keyword evidence="2" id="KW-0328">Glycosyltransferase</keyword>
<gene>
    <name evidence="6" type="ORF">N657DRAFT_656972</name>
</gene>
<keyword evidence="7" id="KW-1185">Reference proteome</keyword>
<dbReference type="InterPro" id="IPR008630">
    <property type="entry name" value="Glyco_trans_34"/>
</dbReference>
<reference evidence="6" key="1">
    <citation type="journal article" date="2023" name="Mol. Phylogenet. Evol.">
        <title>Genome-scale phylogeny and comparative genomics of the fungal order Sordariales.</title>
        <authorList>
            <person name="Hensen N."/>
            <person name="Bonometti L."/>
            <person name="Westerberg I."/>
            <person name="Brannstrom I.O."/>
            <person name="Guillou S."/>
            <person name="Cros-Aarteil S."/>
            <person name="Calhoun S."/>
            <person name="Haridas S."/>
            <person name="Kuo A."/>
            <person name="Mondo S."/>
            <person name="Pangilinan J."/>
            <person name="Riley R."/>
            <person name="LaButti K."/>
            <person name="Andreopoulos B."/>
            <person name="Lipzen A."/>
            <person name="Chen C."/>
            <person name="Yan M."/>
            <person name="Daum C."/>
            <person name="Ng V."/>
            <person name="Clum A."/>
            <person name="Steindorff A."/>
            <person name="Ohm R.A."/>
            <person name="Martin F."/>
            <person name="Silar P."/>
            <person name="Natvig D.O."/>
            <person name="Lalanne C."/>
            <person name="Gautier V."/>
            <person name="Ament-Velasquez S.L."/>
            <person name="Kruys A."/>
            <person name="Hutchinson M.I."/>
            <person name="Powell A.J."/>
            <person name="Barry K."/>
            <person name="Miller A.N."/>
            <person name="Grigoriev I.V."/>
            <person name="Debuchy R."/>
            <person name="Gladieux P."/>
            <person name="Hiltunen Thoren M."/>
            <person name="Johannesson H."/>
        </authorList>
    </citation>
    <scope>NUCLEOTIDE SEQUENCE</scope>
    <source>
        <strain evidence="6">CBS 731.68</strain>
    </source>
</reference>
<accession>A0AAN6TY58</accession>
<comment type="caution">
    <text evidence="6">The sequence shown here is derived from an EMBL/GenBank/DDBJ whole genome shotgun (WGS) entry which is preliminary data.</text>
</comment>
<dbReference type="GO" id="GO:0006487">
    <property type="term" value="P:protein N-linked glycosylation"/>
    <property type="evidence" value="ECO:0007669"/>
    <property type="project" value="TreeGrafter"/>
</dbReference>
<evidence type="ECO:0000256" key="2">
    <source>
        <dbReference type="ARBA" id="ARBA00022676"/>
    </source>
</evidence>
<keyword evidence="3" id="KW-0808">Transferase</keyword>
<dbReference type="Gene3D" id="3.90.550.10">
    <property type="entry name" value="Spore Coat Polysaccharide Biosynthesis Protein SpsA, Chain A"/>
    <property type="match status" value="1"/>
</dbReference>
<comment type="similarity">
    <text evidence="1">Belongs to the glycosyltransferase 34 family.</text>
</comment>
<dbReference type="Pfam" id="PF05637">
    <property type="entry name" value="Glyco_transf_34"/>
    <property type="match status" value="1"/>
</dbReference>
<dbReference type="EMBL" id="MU853230">
    <property type="protein sequence ID" value="KAK4122940.1"/>
    <property type="molecule type" value="Genomic_DNA"/>
</dbReference>
<protein>
    <submittedName>
        <fullName evidence="6">Glycosyltransferase family 34 protein</fullName>
    </submittedName>
</protein>
<dbReference type="PANTHER" id="PTHR31306:SF10">
    <property type="entry name" value="ALPHA-1,6-MANNOSYLTRANSFERASE MNN11-RELATED"/>
    <property type="match status" value="1"/>
</dbReference>
<feature type="region of interest" description="Disordered" evidence="4">
    <location>
        <begin position="1"/>
        <end position="21"/>
    </location>
</feature>
<dbReference type="GeneID" id="87831525"/>
<dbReference type="InterPro" id="IPR029044">
    <property type="entry name" value="Nucleotide-diphossugar_trans"/>
</dbReference>
<organism evidence="6 7">
    <name type="scientific">Parathielavia appendiculata</name>
    <dbReference type="NCBI Taxonomy" id="2587402"/>
    <lineage>
        <taxon>Eukaryota</taxon>
        <taxon>Fungi</taxon>
        <taxon>Dikarya</taxon>
        <taxon>Ascomycota</taxon>
        <taxon>Pezizomycotina</taxon>
        <taxon>Sordariomycetes</taxon>
        <taxon>Sordariomycetidae</taxon>
        <taxon>Sordariales</taxon>
        <taxon>Chaetomiaceae</taxon>
        <taxon>Parathielavia</taxon>
    </lineage>
</organism>
<evidence type="ECO:0000256" key="3">
    <source>
        <dbReference type="ARBA" id="ARBA00022679"/>
    </source>
</evidence>
<dbReference type="FunFam" id="3.90.550.10:FF:000149">
    <property type="entry name" value="Alpha-1,6-mannosyltransferase subunit"/>
    <property type="match status" value="1"/>
</dbReference>
<dbReference type="PANTHER" id="PTHR31306">
    <property type="entry name" value="ALPHA-1,6-MANNOSYLTRANSFERASE MNN11-RELATED"/>
    <property type="match status" value="1"/>
</dbReference>
<evidence type="ECO:0000313" key="6">
    <source>
        <dbReference type="EMBL" id="KAK4122940.1"/>
    </source>
</evidence>
<proteinExistence type="inferred from homology"/>
<dbReference type="RefSeq" id="XP_062646711.1">
    <property type="nucleotide sequence ID" value="XM_062794756.1"/>
</dbReference>
<evidence type="ECO:0000256" key="4">
    <source>
        <dbReference type="SAM" id="MobiDB-lite"/>
    </source>
</evidence>
<sequence>MHFALPPRKTSQPPPYIPRASRLPGLRRTRFKLIALVGLALLALIYVITRSNNSQHAAPNTHAPRGNPPVVLVTVLDAAKYSKAYLETVRENRINYAEKHGYQTLFAKIGDYSLNGSPGSWTTVVAARDALTKYPDCRYVWYLDASGFVMNPALKVEEHVMQPARLDELMKKDMPVVPPDSIIKTFSHLKGQDVELVLTQDKEGLSAGSFILRNGEWARFFLETWFAPIYRSYNFQKAEVHALEHIVQWHPTILSRMAIVDQRLINAYNKGVRGEEYKDGDLIVRFPDCAAADAQACETESQSFVQASRRAFASS</sequence>
<name>A0AAN6TY58_9PEZI</name>
<dbReference type="GO" id="GO:0000009">
    <property type="term" value="F:alpha-1,6-mannosyltransferase activity"/>
    <property type="evidence" value="ECO:0007669"/>
    <property type="project" value="TreeGrafter"/>
</dbReference>
<dbReference type="Proteomes" id="UP001302602">
    <property type="component" value="Unassembled WGS sequence"/>
</dbReference>
<reference evidence="6" key="2">
    <citation type="submission" date="2023-05" db="EMBL/GenBank/DDBJ databases">
        <authorList>
            <consortium name="Lawrence Berkeley National Laboratory"/>
            <person name="Steindorff A."/>
            <person name="Hensen N."/>
            <person name="Bonometti L."/>
            <person name="Westerberg I."/>
            <person name="Brannstrom I.O."/>
            <person name="Guillou S."/>
            <person name="Cros-Aarteil S."/>
            <person name="Calhoun S."/>
            <person name="Haridas S."/>
            <person name="Kuo A."/>
            <person name="Mondo S."/>
            <person name="Pangilinan J."/>
            <person name="Riley R."/>
            <person name="Labutti K."/>
            <person name="Andreopoulos B."/>
            <person name="Lipzen A."/>
            <person name="Chen C."/>
            <person name="Yanf M."/>
            <person name="Daum C."/>
            <person name="Ng V."/>
            <person name="Clum A."/>
            <person name="Ohm R."/>
            <person name="Martin F."/>
            <person name="Silar P."/>
            <person name="Natvig D."/>
            <person name="Lalanne C."/>
            <person name="Gautier V."/>
            <person name="Ament-Velasquez S.L."/>
            <person name="Kruys A."/>
            <person name="Hutchinson M.I."/>
            <person name="Powell A.J."/>
            <person name="Barry K."/>
            <person name="Miller A.N."/>
            <person name="Grigoriev I.V."/>
            <person name="Debuchy R."/>
            <person name="Gladieux P."/>
            <person name="Thoren M.H."/>
            <person name="Johannesson H."/>
        </authorList>
    </citation>
    <scope>NUCLEOTIDE SEQUENCE</scope>
    <source>
        <strain evidence="6">CBS 731.68</strain>
    </source>
</reference>
<evidence type="ECO:0000256" key="1">
    <source>
        <dbReference type="ARBA" id="ARBA00005664"/>
    </source>
</evidence>
<evidence type="ECO:0000256" key="5">
    <source>
        <dbReference type="SAM" id="Phobius"/>
    </source>
</evidence>
<keyword evidence="5" id="KW-0812">Transmembrane</keyword>